<organism evidence="1 2">
    <name type="scientific">Pontibacter burrus</name>
    <dbReference type="NCBI Taxonomy" id="2704466"/>
    <lineage>
        <taxon>Bacteria</taxon>
        <taxon>Pseudomonadati</taxon>
        <taxon>Bacteroidota</taxon>
        <taxon>Cytophagia</taxon>
        <taxon>Cytophagales</taxon>
        <taxon>Hymenobacteraceae</taxon>
        <taxon>Pontibacter</taxon>
    </lineage>
</organism>
<evidence type="ECO:0000313" key="2">
    <source>
        <dbReference type="Proteomes" id="UP000474777"/>
    </source>
</evidence>
<evidence type="ECO:0000313" key="1">
    <source>
        <dbReference type="EMBL" id="NEM98820.1"/>
    </source>
</evidence>
<comment type="caution">
    <text evidence="1">The sequence shown here is derived from an EMBL/GenBank/DDBJ whole genome shotgun (WGS) entry which is preliminary data.</text>
</comment>
<dbReference type="AlphaFoldDB" id="A0A6B3LYV7"/>
<dbReference type="EMBL" id="JAAGWD010000006">
    <property type="protein sequence ID" value="NEM98820.1"/>
    <property type="molecule type" value="Genomic_DNA"/>
</dbReference>
<gene>
    <name evidence="1" type="ORF">GXP69_14040</name>
</gene>
<dbReference type="Proteomes" id="UP000474777">
    <property type="component" value="Unassembled WGS sequence"/>
</dbReference>
<name>A0A6B3LYV7_9BACT</name>
<proteinExistence type="predicted"/>
<dbReference type="RefSeq" id="WP_163915711.1">
    <property type="nucleotide sequence ID" value="NZ_JAAGWD010000006.1"/>
</dbReference>
<reference evidence="1 2" key="1">
    <citation type="submission" date="2020-02" db="EMBL/GenBank/DDBJ databases">
        <authorList>
            <person name="Kim M.K."/>
        </authorList>
    </citation>
    <scope>NUCLEOTIDE SEQUENCE [LARGE SCALE GENOMIC DNA]</scope>
    <source>
        <strain evidence="1 2">BT327</strain>
    </source>
</reference>
<dbReference type="Pfam" id="PF25594">
    <property type="entry name" value="GldB_lipo"/>
    <property type="match status" value="1"/>
</dbReference>
<sequence length="69" mass="7966">MLGTDISNWLYNGLKSTDKPGDLGYYMGYKICEAYYNNSEDKKQAIKEILDIKDHQAFLEKSGYATKFE</sequence>
<keyword evidence="2" id="KW-1185">Reference proteome</keyword>
<dbReference type="InterPro" id="IPR019853">
    <property type="entry name" value="GldB-like"/>
</dbReference>
<accession>A0A6B3LYV7</accession>
<protein>
    <recommendedName>
        <fullName evidence="3">DUF2268 domain-containing protein</fullName>
    </recommendedName>
</protein>
<evidence type="ECO:0008006" key="3">
    <source>
        <dbReference type="Google" id="ProtNLM"/>
    </source>
</evidence>